<proteinExistence type="predicted"/>
<organism evidence="1 2">
    <name type="scientific">Aquibacillus halophilus</name>
    <dbReference type="NCBI Taxonomy" id="930132"/>
    <lineage>
        <taxon>Bacteria</taxon>
        <taxon>Bacillati</taxon>
        <taxon>Bacillota</taxon>
        <taxon>Bacilli</taxon>
        <taxon>Bacillales</taxon>
        <taxon>Bacillaceae</taxon>
        <taxon>Aquibacillus</taxon>
    </lineage>
</organism>
<dbReference type="RefSeq" id="WP_153735403.1">
    <property type="nucleotide sequence ID" value="NZ_WJNG01000002.1"/>
</dbReference>
<reference evidence="1" key="1">
    <citation type="submission" date="2019-11" db="EMBL/GenBank/DDBJ databases">
        <authorList>
            <person name="Li J."/>
        </authorList>
    </citation>
    <scope>NUCLEOTIDE SEQUENCE</scope>
    <source>
        <strain evidence="1">B6B</strain>
    </source>
</reference>
<evidence type="ECO:0000313" key="1">
    <source>
        <dbReference type="EMBL" id="MRH41780.1"/>
    </source>
</evidence>
<dbReference type="Proteomes" id="UP000799092">
    <property type="component" value="Unassembled WGS sequence"/>
</dbReference>
<keyword evidence="2" id="KW-1185">Reference proteome</keyword>
<sequence>MKFQTYSVDKTLEINDSAYHITGIGHFPFKNKNEFGETDGMPWYFEANWVSFEWQIRLGKVDRFFSFPFTKDSSTITVSGTFTGDQSDLDMDTININNSPHSVQEMSVSNMNNDMTTMKVALTVELEEKISSLNTVHLQMGNGEVSFQDLDNKKENHYMLSPIYSEKYQSFKP</sequence>
<protein>
    <submittedName>
        <fullName evidence="1">Uncharacterized protein</fullName>
    </submittedName>
</protein>
<name>A0A6A8D932_9BACI</name>
<comment type="caution">
    <text evidence="1">The sequence shown here is derived from an EMBL/GenBank/DDBJ whole genome shotgun (WGS) entry which is preliminary data.</text>
</comment>
<gene>
    <name evidence="1" type="ORF">GH741_03725</name>
</gene>
<accession>A0A6A8D932</accession>
<dbReference type="AlphaFoldDB" id="A0A6A8D932"/>
<dbReference type="EMBL" id="WJNG01000002">
    <property type="protein sequence ID" value="MRH41780.1"/>
    <property type="molecule type" value="Genomic_DNA"/>
</dbReference>
<evidence type="ECO:0000313" key="2">
    <source>
        <dbReference type="Proteomes" id="UP000799092"/>
    </source>
</evidence>